<dbReference type="GO" id="GO:0016020">
    <property type="term" value="C:membrane"/>
    <property type="evidence" value="ECO:0007669"/>
    <property type="project" value="UniProtKB-UniRule"/>
</dbReference>
<dbReference type="InterPro" id="IPR036737">
    <property type="entry name" value="OmpA-like_sf"/>
</dbReference>
<dbReference type="PROSITE" id="PS51123">
    <property type="entry name" value="OMPA_2"/>
    <property type="match status" value="1"/>
</dbReference>
<keyword evidence="1" id="KW-0472">Membrane</keyword>
<dbReference type="PROSITE" id="PS51257">
    <property type="entry name" value="PROKAR_LIPOPROTEIN"/>
    <property type="match status" value="1"/>
</dbReference>
<sequence>MRPIKYFGIILVLGSLAYSCVPLNQFRELEESNQQLTDKVEGLSSDKELLEGRTEELKELADRLKSQVAELTADTLQKGREVRACRDDLEKLRNEYDDLLSQLRSQTGTADSEELLAYLQKLQEDLQAREDALIAAERDLTSRKAELQNAMSELNAAQAQLEAQNRRLMELEQALARKDSASNALRQAIADALTGFDQSQLKVHIKNGKVYVSMEEKLLFGSGSYQVSAEGASAIRQVANVLGEKKDINIMIEGHTDPVPYRSGVLLDNWDLSVKRATSVTRILLENSEVDPSRVIAAGRGPHVPLVTNETAEGKRKNRRTEIILTPRLDQILDILETN</sequence>
<keyword evidence="2" id="KW-0175">Coiled coil</keyword>
<dbReference type="Gene3D" id="3.30.1330.60">
    <property type="entry name" value="OmpA-like domain"/>
    <property type="match status" value="1"/>
</dbReference>
<dbReference type="AlphaFoldDB" id="A0A368UM29"/>
<dbReference type="PANTHER" id="PTHR30329">
    <property type="entry name" value="STATOR ELEMENT OF FLAGELLAR MOTOR COMPLEX"/>
    <property type="match status" value="1"/>
</dbReference>
<gene>
    <name evidence="4" type="ORF">DFO77_1255</name>
</gene>
<keyword evidence="5" id="KW-1185">Reference proteome</keyword>
<dbReference type="Proteomes" id="UP000252733">
    <property type="component" value="Unassembled WGS sequence"/>
</dbReference>
<dbReference type="InterPro" id="IPR006665">
    <property type="entry name" value="OmpA-like"/>
</dbReference>
<feature type="coiled-coil region" evidence="2">
    <location>
        <begin position="26"/>
        <end position="191"/>
    </location>
</feature>
<name>A0A368UM29_9BACT</name>
<dbReference type="PANTHER" id="PTHR30329:SF21">
    <property type="entry name" value="LIPOPROTEIN YIAD-RELATED"/>
    <property type="match status" value="1"/>
</dbReference>
<dbReference type="Pfam" id="PF00691">
    <property type="entry name" value="OmpA"/>
    <property type="match status" value="1"/>
</dbReference>
<accession>A0A368UM29</accession>
<dbReference type="CDD" id="cd07185">
    <property type="entry name" value="OmpA_C-like"/>
    <property type="match status" value="1"/>
</dbReference>
<evidence type="ECO:0000313" key="5">
    <source>
        <dbReference type="Proteomes" id="UP000252733"/>
    </source>
</evidence>
<dbReference type="SUPFAM" id="SSF103088">
    <property type="entry name" value="OmpA-like"/>
    <property type="match status" value="1"/>
</dbReference>
<comment type="caution">
    <text evidence="4">The sequence shown here is derived from an EMBL/GenBank/DDBJ whole genome shotgun (WGS) entry which is preliminary data.</text>
</comment>
<protein>
    <submittedName>
        <fullName evidence="4">Chemotaxis protein MotB</fullName>
    </submittedName>
</protein>
<dbReference type="EMBL" id="QPIZ01000025">
    <property type="protein sequence ID" value="RCW29812.1"/>
    <property type="molecule type" value="Genomic_DNA"/>
</dbReference>
<evidence type="ECO:0000256" key="1">
    <source>
        <dbReference type="PROSITE-ProRule" id="PRU00473"/>
    </source>
</evidence>
<dbReference type="Gene3D" id="1.10.287.1490">
    <property type="match status" value="1"/>
</dbReference>
<reference evidence="4 5" key="1">
    <citation type="submission" date="2018-07" db="EMBL/GenBank/DDBJ databases">
        <title>Freshwater and sediment microbial communities from various areas in North America, analyzing microbe dynamics in response to fracking.</title>
        <authorList>
            <person name="Lamendella R."/>
        </authorList>
    </citation>
    <scope>NUCLEOTIDE SEQUENCE [LARGE SCALE GENOMIC DNA]</scope>
    <source>
        <strain evidence="4 5">160A</strain>
    </source>
</reference>
<feature type="domain" description="OmpA-like" evidence="3">
    <location>
        <begin position="207"/>
        <end position="329"/>
    </location>
</feature>
<dbReference type="RefSeq" id="WP_114437761.1">
    <property type="nucleotide sequence ID" value="NZ_QPIZ01000025.1"/>
</dbReference>
<dbReference type="InterPro" id="IPR050330">
    <property type="entry name" value="Bact_OuterMem_StrucFunc"/>
</dbReference>
<evidence type="ECO:0000256" key="2">
    <source>
        <dbReference type="SAM" id="Coils"/>
    </source>
</evidence>
<organism evidence="4 5">
    <name type="scientific">Marinilabilia salmonicolor</name>
    <dbReference type="NCBI Taxonomy" id="989"/>
    <lineage>
        <taxon>Bacteria</taxon>
        <taxon>Pseudomonadati</taxon>
        <taxon>Bacteroidota</taxon>
        <taxon>Bacteroidia</taxon>
        <taxon>Marinilabiliales</taxon>
        <taxon>Marinilabiliaceae</taxon>
        <taxon>Marinilabilia</taxon>
    </lineage>
</organism>
<proteinExistence type="predicted"/>
<evidence type="ECO:0000313" key="4">
    <source>
        <dbReference type="EMBL" id="RCW29812.1"/>
    </source>
</evidence>
<evidence type="ECO:0000259" key="3">
    <source>
        <dbReference type="PROSITE" id="PS51123"/>
    </source>
</evidence>